<dbReference type="PANTHER" id="PTHR20881">
    <property type="entry name" value="3-METHYL-2-OXOBUTANOATE HYDROXYMETHYLTRANSFERASE"/>
    <property type="match status" value="1"/>
</dbReference>
<dbReference type="NCBIfam" id="NF001452">
    <property type="entry name" value="PRK00311.1"/>
    <property type="match status" value="1"/>
</dbReference>
<evidence type="ECO:0000256" key="3">
    <source>
        <dbReference type="ARBA" id="ARBA00011424"/>
    </source>
</evidence>
<comment type="cofactor">
    <cofactor evidence="7 10">
        <name>Mg(2+)</name>
        <dbReference type="ChEBI" id="CHEBI:18420"/>
    </cofactor>
    <text evidence="7 10">Binds 1 Mg(2+) ion per subunit.</text>
</comment>
<organism evidence="12 13">
    <name type="scientific">Candidatus Aeolococcus gillhamiae</name>
    <dbReference type="NCBI Taxonomy" id="3127015"/>
    <lineage>
        <taxon>Bacteria</taxon>
        <taxon>Bacillati</taxon>
        <taxon>Candidatus Dormiibacterota</taxon>
        <taxon>Candidatus Dormibacteria</taxon>
        <taxon>Candidatus Aeolococcales</taxon>
        <taxon>Candidatus Aeolococcaceae</taxon>
        <taxon>Candidatus Aeolococcus</taxon>
    </lineage>
</organism>
<dbReference type="PANTHER" id="PTHR20881:SF0">
    <property type="entry name" value="3-METHYL-2-OXOBUTANOATE HYDROXYMETHYLTRANSFERASE"/>
    <property type="match status" value="1"/>
</dbReference>
<gene>
    <name evidence="7 12" type="primary">panB</name>
    <name evidence="12" type="ORF">DLM65_13275</name>
    <name evidence="11" type="ORF">JF886_14680</name>
</gene>
<comment type="caution">
    <text evidence="12">The sequence shown here is derived from an EMBL/GenBank/DDBJ whole genome shotgun (WGS) entry which is preliminary data.</text>
</comment>
<comment type="subunit">
    <text evidence="3 7">Homodecamer; pentamer of dimers.</text>
</comment>
<evidence type="ECO:0000256" key="6">
    <source>
        <dbReference type="ARBA" id="ARBA00056497"/>
    </source>
</evidence>
<feature type="binding site" evidence="7 9">
    <location>
        <position position="115"/>
    </location>
    <ligand>
        <name>3-methyl-2-oxobutanoate</name>
        <dbReference type="ChEBI" id="CHEBI:11851"/>
    </ligand>
</feature>
<dbReference type="AlphaFoldDB" id="A0A2W5YZA1"/>
<dbReference type="UniPathway" id="UPA00028">
    <property type="reaction ID" value="UER00003"/>
</dbReference>
<dbReference type="CDD" id="cd06557">
    <property type="entry name" value="KPHMT-like"/>
    <property type="match status" value="1"/>
</dbReference>
<evidence type="ECO:0000256" key="2">
    <source>
        <dbReference type="ARBA" id="ARBA00008676"/>
    </source>
</evidence>
<reference evidence="11 14" key="3">
    <citation type="submission" date="2020-10" db="EMBL/GenBank/DDBJ databases">
        <title>Ca. Dormibacterota MAGs.</title>
        <authorList>
            <person name="Montgomery K."/>
        </authorList>
    </citation>
    <scope>NUCLEOTIDE SEQUENCE [LARGE SCALE GENOMIC DNA]</scope>
    <source>
        <strain evidence="11">SC8812_S17_18</strain>
    </source>
</reference>
<feature type="binding site" evidence="7 9">
    <location>
        <position position="86"/>
    </location>
    <ligand>
        <name>3-methyl-2-oxobutanoate</name>
        <dbReference type="ChEBI" id="CHEBI:11851"/>
    </ligand>
</feature>
<feature type="active site" description="Proton acceptor" evidence="7 8">
    <location>
        <position position="184"/>
    </location>
</feature>
<comment type="subcellular location">
    <subcellularLocation>
        <location evidence="7">Cytoplasm</location>
    </subcellularLocation>
</comment>
<dbReference type="InterPro" id="IPR040442">
    <property type="entry name" value="Pyrv_kinase-like_dom_sf"/>
</dbReference>
<comment type="function">
    <text evidence="6 7">Catalyzes the reversible reaction in which hydroxymethyl group from 5,10-methylenetetrahydrofolate is transferred onto alpha-ketoisovalerate to form ketopantoate.</text>
</comment>
<dbReference type="GO" id="GO:0005737">
    <property type="term" value="C:cytoplasm"/>
    <property type="evidence" value="ECO:0007669"/>
    <property type="project" value="UniProtKB-SubCell"/>
</dbReference>
<dbReference type="RefSeq" id="WP_337313867.1">
    <property type="nucleotide sequence ID" value="NZ_JAEKNS010000146.1"/>
</dbReference>
<name>A0A2W5YZA1_9BACT</name>
<accession>A0A934K2G2</accession>
<comment type="similarity">
    <text evidence="2 7">Belongs to the PanB family.</text>
</comment>
<feature type="binding site" evidence="7 10">
    <location>
        <position position="47"/>
    </location>
    <ligand>
        <name>Mg(2+)</name>
        <dbReference type="ChEBI" id="CHEBI:18420"/>
    </ligand>
</feature>
<protein>
    <recommendedName>
        <fullName evidence="7">3-methyl-2-oxobutanoate hydroxymethyltransferase</fullName>
        <ecNumber evidence="7">2.1.2.11</ecNumber>
    </recommendedName>
    <alternativeName>
        <fullName evidence="7">Ketopantoate hydroxymethyltransferase</fullName>
        <shortName evidence="7">KPHMT</shortName>
    </alternativeName>
</protein>
<evidence type="ECO:0000313" key="14">
    <source>
        <dbReference type="Proteomes" id="UP000606991"/>
    </source>
</evidence>
<dbReference type="SUPFAM" id="SSF51621">
    <property type="entry name" value="Phosphoenolpyruvate/pyruvate domain"/>
    <property type="match status" value="1"/>
</dbReference>
<evidence type="ECO:0000313" key="12">
    <source>
        <dbReference type="EMBL" id="PZR78302.1"/>
    </source>
</evidence>
<dbReference type="EMBL" id="QHBU01000263">
    <property type="protein sequence ID" value="PZR78302.1"/>
    <property type="molecule type" value="Genomic_DNA"/>
</dbReference>
<dbReference type="GO" id="GO:0015940">
    <property type="term" value="P:pantothenate biosynthetic process"/>
    <property type="evidence" value="ECO:0007669"/>
    <property type="project" value="UniProtKB-UniRule"/>
</dbReference>
<dbReference type="NCBIfam" id="TIGR00222">
    <property type="entry name" value="panB"/>
    <property type="match status" value="1"/>
</dbReference>
<evidence type="ECO:0000256" key="10">
    <source>
        <dbReference type="PIRSR" id="PIRSR000388-3"/>
    </source>
</evidence>
<evidence type="ECO:0000313" key="13">
    <source>
        <dbReference type="Proteomes" id="UP000248724"/>
    </source>
</evidence>
<evidence type="ECO:0000256" key="7">
    <source>
        <dbReference type="HAMAP-Rule" id="MF_00156"/>
    </source>
</evidence>
<dbReference type="HAMAP" id="MF_00156">
    <property type="entry name" value="PanB"/>
    <property type="match status" value="1"/>
</dbReference>
<dbReference type="Gene3D" id="3.20.20.60">
    <property type="entry name" value="Phosphoenolpyruvate-binding domains"/>
    <property type="match status" value="1"/>
</dbReference>
<dbReference type="InterPro" id="IPR015813">
    <property type="entry name" value="Pyrv/PenolPyrv_kinase-like_dom"/>
</dbReference>
<dbReference type="EMBL" id="JAEKNS010000146">
    <property type="protein sequence ID" value="MBJ7596072.1"/>
    <property type="molecule type" value="Genomic_DNA"/>
</dbReference>
<dbReference type="Pfam" id="PF02548">
    <property type="entry name" value="Pantoate_transf"/>
    <property type="match status" value="1"/>
</dbReference>
<reference evidence="12" key="2">
    <citation type="submission" date="2018-05" db="EMBL/GenBank/DDBJ databases">
        <authorList>
            <person name="Ferrari B."/>
        </authorList>
    </citation>
    <scope>NUCLEOTIDE SEQUENCE</scope>
    <source>
        <strain evidence="12">RRmetagenome_bin12</strain>
    </source>
</reference>
<sequence>MTTVPVTIHDLRARKERRERFVMVTAYDVAIARLLAAAEVPAILVGDSVGNNHLGYDTTLPVTMEEMVHHARAVARGAPYQLLVGDMPFGSYHRSVDQAVANAVDLVQAGMHAVKLEGGGWVVDVAARIVECGIPVMGHLGLTPQSVHAFGGFRVQGRSANDRERILDDARALQGAGAFSLVLEGVPRDLAAAVTRAVSIPTIGIGAGPDCDGQVLVAYDLLGITRGPMPKFARAYAQIGDQVIAAACAFAEDVAAGRFPDDEHSYH</sequence>
<dbReference type="FunFam" id="3.20.20.60:FF:000003">
    <property type="entry name" value="3-methyl-2-oxobutanoate hydroxymethyltransferase"/>
    <property type="match status" value="1"/>
</dbReference>
<comment type="pathway">
    <text evidence="1 7">Cofactor biosynthesis; (R)-pantothenate biosynthesis; (R)-pantoate from 3-methyl-2-oxobutanoate: step 1/2.</text>
</comment>
<feature type="binding site" evidence="7 9">
    <location>
        <begin position="47"/>
        <end position="48"/>
    </location>
    <ligand>
        <name>3-methyl-2-oxobutanoate</name>
        <dbReference type="ChEBI" id="CHEBI:11851"/>
    </ligand>
</feature>
<reference evidence="12 13" key="1">
    <citation type="journal article" date="2017" name="Nature">
        <title>Atmospheric trace gases support primary production in Antarctic desert surface soil.</title>
        <authorList>
            <person name="Ji M."/>
            <person name="Greening C."/>
            <person name="Vanwonterghem I."/>
            <person name="Carere C.R."/>
            <person name="Bay S.K."/>
            <person name="Steen J.A."/>
            <person name="Montgomery K."/>
            <person name="Lines T."/>
            <person name="Beardall J."/>
            <person name="van Dorst J."/>
            <person name="Snape I."/>
            <person name="Stott M.B."/>
            <person name="Hugenholtz P."/>
            <person name="Ferrari B.C."/>
        </authorList>
    </citation>
    <scope>NUCLEOTIDE SEQUENCE [LARGE SCALE GENOMIC DNA]</scope>
    <source>
        <strain evidence="12">RRmetagenome_bin12</strain>
    </source>
</reference>
<evidence type="ECO:0000256" key="4">
    <source>
        <dbReference type="ARBA" id="ARBA00022655"/>
    </source>
</evidence>
<proteinExistence type="inferred from homology"/>
<feature type="binding site" evidence="7 10">
    <location>
        <position position="86"/>
    </location>
    <ligand>
        <name>Mg(2+)</name>
        <dbReference type="ChEBI" id="CHEBI:18420"/>
    </ligand>
</feature>
<evidence type="ECO:0000256" key="1">
    <source>
        <dbReference type="ARBA" id="ARBA00005033"/>
    </source>
</evidence>
<dbReference type="GO" id="GO:0000287">
    <property type="term" value="F:magnesium ion binding"/>
    <property type="evidence" value="ECO:0007669"/>
    <property type="project" value="TreeGrafter"/>
</dbReference>
<keyword evidence="4 7" id="KW-0566">Pantothenate biosynthesis</keyword>
<evidence type="ECO:0000256" key="9">
    <source>
        <dbReference type="PIRSR" id="PIRSR000388-2"/>
    </source>
</evidence>
<keyword evidence="7 10" id="KW-0479">Metal-binding</keyword>
<evidence type="ECO:0000256" key="8">
    <source>
        <dbReference type="PIRSR" id="PIRSR000388-1"/>
    </source>
</evidence>
<evidence type="ECO:0000256" key="5">
    <source>
        <dbReference type="ARBA" id="ARBA00022679"/>
    </source>
</evidence>
<keyword evidence="7 10" id="KW-0460">Magnesium</keyword>
<comment type="catalytic activity">
    <reaction evidence="7">
        <text>(6R)-5,10-methylene-5,6,7,8-tetrahydrofolate + 3-methyl-2-oxobutanoate + H2O = 2-dehydropantoate + (6S)-5,6,7,8-tetrahydrofolate</text>
        <dbReference type="Rhea" id="RHEA:11824"/>
        <dbReference type="ChEBI" id="CHEBI:11561"/>
        <dbReference type="ChEBI" id="CHEBI:11851"/>
        <dbReference type="ChEBI" id="CHEBI:15377"/>
        <dbReference type="ChEBI" id="CHEBI:15636"/>
        <dbReference type="ChEBI" id="CHEBI:57453"/>
        <dbReference type="EC" id="2.1.2.11"/>
    </reaction>
</comment>
<keyword evidence="5 7" id="KW-0808">Transferase</keyword>
<dbReference type="Proteomes" id="UP000606991">
    <property type="component" value="Unassembled WGS sequence"/>
</dbReference>
<dbReference type="PIRSF" id="PIRSF000388">
    <property type="entry name" value="Pantoate_hydroxy_MeTrfase"/>
    <property type="match status" value="1"/>
</dbReference>
<dbReference type="Proteomes" id="UP000248724">
    <property type="component" value="Unassembled WGS sequence"/>
</dbReference>
<keyword evidence="7" id="KW-0963">Cytoplasm</keyword>
<dbReference type="EC" id="2.1.2.11" evidence="7"/>
<dbReference type="InterPro" id="IPR003700">
    <property type="entry name" value="Pantoate_hydroxy_MeTrfase"/>
</dbReference>
<accession>A0A2W5YZA1</accession>
<evidence type="ECO:0000313" key="11">
    <source>
        <dbReference type="EMBL" id="MBJ7596072.1"/>
    </source>
</evidence>
<dbReference type="GO" id="GO:0003864">
    <property type="term" value="F:3-methyl-2-oxobutanoate hydroxymethyltransferase activity"/>
    <property type="evidence" value="ECO:0007669"/>
    <property type="project" value="UniProtKB-UniRule"/>
</dbReference>
<feature type="binding site" evidence="7 10">
    <location>
        <position position="117"/>
    </location>
    <ligand>
        <name>Mg(2+)</name>
        <dbReference type="ChEBI" id="CHEBI:18420"/>
    </ligand>
</feature>